<organism evidence="1 3">
    <name type="scientific">Lolium multiflorum</name>
    <name type="common">Italian ryegrass</name>
    <name type="synonym">Lolium perenne subsp. multiflorum</name>
    <dbReference type="NCBI Taxonomy" id="4521"/>
    <lineage>
        <taxon>Eukaryota</taxon>
        <taxon>Viridiplantae</taxon>
        <taxon>Streptophyta</taxon>
        <taxon>Embryophyta</taxon>
        <taxon>Tracheophyta</taxon>
        <taxon>Spermatophyta</taxon>
        <taxon>Magnoliopsida</taxon>
        <taxon>Liliopsida</taxon>
        <taxon>Poales</taxon>
        <taxon>Poaceae</taxon>
        <taxon>BOP clade</taxon>
        <taxon>Pooideae</taxon>
        <taxon>Poodae</taxon>
        <taxon>Poeae</taxon>
        <taxon>Poeae Chloroplast Group 2 (Poeae type)</taxon>
        <taxon>Loliodinae</taxon>
        <taxon>Loliinae</taxon>
        <taxon>Lolium</taxon>
    </lineage>
</organism>
<evidence type="ECO:0000313" key="3">
    <source>
        <dbReference type="Proteomes" id="UP001231189"/>
    </source>
</evidence>
<dbReference type="EMBL" id="JAUUTY010000005">
    <property type="protein sequence ID" value="KAK1630729.1"/>
    <property type="molecule type" value="Genomic_DNA"/>
</dbReference>
<keyword evidence="3" id="KW-1185">Reference proteome</keyword>
<sequence>MEAIAVAAALQADEPAIDETAPAFDATTPMAGSKLAASTGENKKANVPKKPLSREEKFVQTAKRQGRHANLKEKQRQHVAKEAITLAATTLAYQMQATANTHVRLPPATMPKTMLLIKQERIVANALRSRGPR</sequence>
<dbReference type="EMBL" id="JAUUTY010000741">
    <property type="protein sequence ID" value="KAK1590256.1"/>
    <property type="molecule type" value="Genomic_DNA"/>
</dbReference>
<accession>A0AAD8PYG3</accession>
<protein>
    <submittedName>
        <fullName evidence="1">Uncharacterized protein</fullName>
    </submittedName>
</protein>
<comment type="caution">
    <text evidence="1">The sequence shown here is derived from an EMBL/GenBank/DDBJ whole genome shotgun (WGS) entry which is preliminary data.</text>
</comment>
<evidence type="ECO:0000313" key="1">
    <source>
        <dbReference type="EMBL" id="KAK1590256.1"/>
    </source>
</evidence>
<gene>
    <name evidence="2" type="ORF">QYE76_005044</name>
    <name evidence="1" type="ORF">QYE76_018764</name>
</gene>
<evidence type="ECO:0000313" key="2">
    <source>
        <dbReference type="EMBL" id="KAK1630729.1"/>
    </source>
</evidence>
<name>A0AAD8PYG3_LOLMU</name>
<dbReference type="AlphaFoldDB" id="A0AAD8PYG3"/>
<reference evidence="1" key="1">
    <citation type="submission" date="2023-07" db="EMBL/GenBank/DDBJ databases">
        <title>A chromosome-level genome assembly of Lolium multiflorum.</title>
        <authorList>
            <person name="Chen Y."/>
            <person name="Copetti D."/>
            <person name="Kolliker R."/>
            <person name="Studer B."/>
        </authorList>
    </citation>
    <scope>NUCLEOTIDE SEQUENCE</scope>
    <source>
        <strain evidence="1">02402/16</strain>
        <tissue evidence="1">Leaf</tissue>
    </source>
</reference>
<proteinExistence type="predicted"/>
<dbReference type="Proteomes" id="UP001231189">
    <property type="component" value="Unassembled WGS sequence"/>
</dbReference>